<protein>
    <submittedName>
        <fullName evidence="1">Uncharacterized protein</fullName>
    </submittedName>
</protein>
<dbReference type="Proteomes" id="UP000838102">
    <property type="component" value="Unassembled WGS sequence"/>
</dbReference>
<reference evidence="1" key="1">
    <citation type="submission" date="2022-03" db="EMBL/GenBank/DDBJ databases">
        <authorList>
            <person name="Hettiarachchi G."/>
        </authorList>
    </citation>
    <scope>NUCLEOTIDE SEQUENCE</scope>
    <source>
        <strain evidence="1">LMG 32447</strain>
    </source>
</reference>
<gene>
    <name evidence="1" type="ORF">LMG032447_00702</name>
</gene>
<evidence type="ECO:0000313" key="2">
    <source>
        <dbReference type="Proteomes" id="UP000838102"/>
    </source>
</evidence>
<accession>A0ABN8HDI4</accession>
<dbReference type="RefSeq" id="WP_248706121.1">
    <property type="nucleotide sequence ID" value="NZ_CAKOET010000003.1"/>
</dbReference>
<dbReference type="EMBL" id="CAKOEU010000003">
    <property type="protein sequence ID" value="CAH1853720.1"/>
    <property type="molecule type" value="Genomic_DNA"/>
</dbReference>
<keyword evidence="2" id="KW-1185">Reference proteome</keyword>
<proteinExistence type="predicted"/>
<comment type="caution">
    <text evidence="1">The sequence shown here is derived from an EMBL/GenBank/DDBJ whole genome shotgun (WGS) entry which is preliminary data.</text>
</comment>
<organism evidence="1 2">
    <name type="scientific">Convivina praedatoris</name>
    <dbReference type="NCBI Taxonomy" id="2880963"/>
    <lineage>
        <taxon>Bacteria</taxon>
        <taxon>Bacillati</taxon>
        <taxon>Bacillota</taxon>
        <taxon>Bacilli</taxon>
        <taxon>Lactobacillales</taxon>
        <taxon>Lactobacillaceae</taxon>
        <taxon>Convivina</taxon>
    </lineage>
</organism>
<sequence>MTSINESSYKNITANERILFDALQEVAIKLEDSNENPVSLSLYLWDYGIRDPEAKSKLIKATIEVILSAKDSMKLTLADFHSQFSKVIDGLSDVEEERQFIIYTVTWIGLNIFPSAYPVANNLDE</sequence>
<evidence type="ECO:0000313" key="1">
    <source>
        <dbReference type="EMBL" id="CAH1853720.1"/>
    </source>
</evidence>
<name>A0ABN8HDI4_9LACO</name>